<evidence type="ECO:0000313" key="2">
    <source>
        <dbReference type="EMBL" id="GFN97484.1"/>
    </source>
</evidence>
<comment type="caution">
    <text evidence="2">The sequence shown here is derived from an EMBL/GenBank/DDBJ whole genome shotgun (WGS) entry which is preliminary data.</text>
</comment>
<organism evidence="2 3">
    <name type="scientific">Plakobranchus ocellatus</name>
    <dbReference type="NCBI Taxonomy" id="259542"/>
    <lineage>
        <taxon>Eukaryota</taxon>
        <taxon>Metazoa</taxon>
        <taxon>Spiralia</taxon>
        <taxon>Lophotrochozoa</taxon>
        <taxon>Mollusca</taxon>
        <taxon>Gastropoda</taxon>
        <taxon>Heterobranchia</taxon>
        <taxon>Euthyneura</taxon>
        <taxon>Panpulmonata</taxon>
        <taxon>Sacoglossa</taxon>
        <taxon>Placobranchoidea</taxon>
        <taxon>Plakobranchidae</taxon>
        <taxon>Plakobranchus</taxon>
    </lineage>
</organism>
<evidence type="ECO:0000313" key="3">
    <source>
        <dbReference type="Proteomes" id="UP000735302"/>
    </source>
</evidence>
<reference evidence="2 3" key="1">
    <citation type="journal article" date="2021" name="Elife">
        <title>Chloroplast acquisition without the gene transfer in kleptoplastic sea slugs, Plakobranchus ocellatus.</title>
        <authorList>
            <person name="Maeda T."/>
            <person name="Takahashi S."/>
            <person name="Yoshida T."/>
            <person name="Shimamura S."/>
            <person name="Takaki Y."/>
            <person name="Nagai Y."/>
            <person name="Toyoda A."/>
            <person name="Suzuki Y."/>
            <person name="Arimoto A."/>
            <person name="Ishii H."/>
            <person name="Satoh N."/>
            <person name="Nishiyama T."/>
            <person name="Hasebe M."/>
            <person name="Maruyama T."/>
            <person name="Minagawa J."/>
            <person name="Obokata J."/>
            <person name="Shigenobu S."/>
        </authorList>
    </citation>
    <scope>NUCLEOTIDE SEQUENCE [LARGE SCALE GENOMIC DNA]</scope>
</reference>
<dbReference type="Proteomes" id="UP000735302">
    <property type="component" value="Unassembled WGS sequence"/>
</dbReference>
<accession>A0AAV3ZQS3</accession>
<dbReference type="AlphaFoldDB" id="A0AAV3ZQS3"/>
<dbReference type="EMBL" id="BLXT01002778">
    <property type="protein sequence ID" value="GFN97484.1"/>
    <property type="molecule type" value="Genomic_DNA"/>
</dbReference>
<evidence type="ECO:0000256" key="1">
    <source>
        <dbReference type="SAM" id="MobiDB-lite"/>
    </source>
</evidence>
<feature type="region of interest" description="Disordered" evidence="1">
    <location>
        <begin position="67"/>
        <end position="87"/>
    </location>
</feature>
<keyword evidence="3" id="KW-1185">Reference proteome</keyword>
<protein>
    <submittedName>
        <fullName evidence="2">Uncharacterized protein</fullName>
    </submittedName>
</protein>
<name>A0AAV3ZQS3_9GAST</name>
<proteinExistence type="predicted"/>
<gene>
    <name evidence="2" type="ORF">PoB_002399000</name>
</gene>
<sequence>MIRQEVHYLYRVDSDMSVDHCTTKCDALFDLVAANDEHMTDRWCHYECACQKNHTCLSHLRTTTALPPRTTMMRTDVPTTNPPSSVP</sequence>